<accession>B8EI28</accession>
<dbReference type="InterPro" id="IPR006626">
    <property type="entry name" value="PbH1"/>
</dbReference>
<name>B8EI28_METSB</name>
<evidence type="ECO:0000313" key="2">
    <source>
        <dbReference type="Proteomes" id="UP000002257"/>
    </source>
</evidence>
<protein>
    <submittedName>
        <fullName evidence="1">Parallel beta-helix repeat protein</fullName>
    </submittedName>
</protein>
<evidence type="ECO:0000313" key="1">
    <source>
        <dbReference type="EMBL" id="ACK50510.1"/>
    </source>
</evidence>
<dbReference type="eggNOG" id="COG5434">
    <property type="taxonomic scope" value="Bacteria"/>
</dbReference>
<sequence length="832" mass="88449">MPYSLRTADLNGRRPPRLWRKLGLLLVLPLLMALSAETARAKPFVTAAPFSANPGDFITLQGSGFGANPRVFITPANSIVPTEIPVTEGRDNVIIVRIPKTMAFSLYTLKVYENLLSWSDGTLLNAPQIHYFDAPDLATGMENRVYGRNLNVGGATPKVTLLDTVTNAQLPVTVTIRQSYMLGFKPPAGIIGGHPYKAIVSNGFGAVTSEATTLGHAAGNDYFKVGQVWAFDYITRNGPGYRAGVAATEADHHIFNVRTDVALTKRAVGNGVANDAPAIQDALDRASRNGGGIVYLPAGTYNLGTTGINLRPGVVLQGQSNATTHIIYGPTTDQGASFGMGATGVPDNGVLTGIADLSLKNLDKLSQKVTNFGVRGGVISKFFIARVNWDLGTGTAIGLKGDRIAVVNSTITQAVNHQGGDALTGGNGPLIAGPVSNFVLGWNTIKWATDQISINDTVNAKVESNHFTRSATDTIVATAAQTSWPYIVKPIVVGQVISRRLGRQLSMQFGRNNLIYGNTFDVSGGTLQVNQNDGETILNESVRRDDTGVVTSASATTVSADSKCSGVCTWNDYPNMNLFVVSGKGAGQYRQIVARTNNTFTLNKPWDVVPAAGDHFAIAVPSFENAIISNNTLNDNPIGIGLWAGMFLNTTVTNNRLTNNGGIYLDPKSTTNAFIANSLTFNTAKNIEITNNTITNANGKTPAYVRIGQTMISPASPWGTALYGVEVRANRLTGKPGTFPYPFPDGFQNIVLFQGKTPYTENGIYGVTGTVMQGNACLNCSRAFTLNTGALFTVLWNNTFGKPVGIDSVFVYDTPIVTSSPNKSAGTIIGND</sequence>
<dbReference type="HOGENOM" id="CLU_349114_0_0_5"/>
<organism evidence="1 2">
    <name type="scientific">Methylocella silvestris (strain DSM 15510 / CIP 108128 / LMG 27833 / NCIMB 13906 / BL2)</name>
    <dbReference type="NCBI Taxonomy" id="395965"/>
    <lineage>
        <taxon>Bacteria</taxon>
        <taxon>Pseudomonadati</taxon>
        <taxon>Pseudomonadota</taxon>
        <taxon>Alphaproteobacteria</taxon>
        <taxon>Hyphomicrobiales</taxon>
        <taxon>Beijerinckiaceae</taxon>
        <taxon>Methylocella</taxon>
    </lineage>
</organism>
<reference evidence="1 2" key="1">
    <citation type="journal article" date="2010" name="J. Bacteriol.">
        <title>Complete genome sequence of the aerobic facultative methanotroph Methylocella silvestris BL2.</title>
        <authorList>
            <person name="Chen Y."/>
            <person name="Crombie A."/>
            <person name="Rahman M.T."/>
            <person name="Dedysh S.N."/>
            <person name="Liesack W."/>
            <person name="Stott M.B."/>
            <person name="Alam M."/>
            <person name="Theisen A.R."/>
            <person name="Murrell J.C."/>
            <person name="Dunfield P.F."/>
        </authorList>
    </citation>
    <scope>NUCLEOTIDE SEQUENCE [LARGE SCALE GENOMIC DNA]</scope>
    <source>
        <strain evidence="2">DSM 15510 / CIP 108128 / LMG 27833 / NCIMB 13906 / BL2</strain>
    </source>
</reference>
<dbReference type="InterPro" id="IPR012334">
    <property type="entry name" value="Pectin_lyas_fold"/>
</dbReference>
<dbReference type="EMBL" id="CP001280">
    <property type="protein sequence ID" value="ACK50510.1"/>
    <property type="molecule type" value="Genomic_DNA"/>
</dbReference>
<dbReference type="KEGG" id="msl:Msil_1560"/>
<dbReference type="SMART" id="SM00710">
    <property type="entry name" value="PbH1"/>
    <property type="match status" value="5"/>
</dbReference>
<dbReference type="Proteomes" id="UP000002257">
    <property type="component" value="Chromosome"/>
</dbReference>
<dbReference type="InterPro" id="IPR011050">
    <property type="entry name" value="Pectin_lyase_fold/virulence"/>
</dbReference>
<dbReference type="SUPFAM" id="SSF51126">
    <property type="entry name" value="Pectin lyase-like"/>
    <property type="match status" value="1"/>
</dbReference>
<dbReference type="Gene3D" id="2.160.20.10">
    <property type="entry name" value="Single-stranded right-handed beta-helix, Pectin lyase-like"/>
    <property type="match status" value="2"/>
</dbReference>
<proteinExistence type="predicted"/>
<keyword evidence="2" id="KW-1185">Reference proteome</keyword>
<dbReference type="AlphaFoldDB" id="B8EI28"/>
<gene>
    <name evidence="1" type="ordered locus">Msil_1560</name>
</gene>